<accession>A0A410MJ89</accession>
<sequence length="95" mass="11080">MQQKVWYEIMAEDGEVFFVRKMGDEIEVENQNKNAATISVAFPLQEIYVIPSFQSITLDELVLTRFVDIYRTILELREKNNIPEGVNRSIRIVVS</sequence>
<dbReference type="Proteomes" id="UP000287756">
    <property type="component" value="Plasmid pLDW-31"/>
</dbReference>
<keyword evidence="1" id="KW-0614">Plasmid</keyword>
<name>A0A410MJ89_9BACI</name>
<evidence type="ECO:0000313" key="2">
    <source>
        <dbReference type="Proteomes" id="UP000287756"/>
    </source>
</evidence>
<dbReference type="EMBL" id="CP026119">
    <property type="protein sequence ID" value="QAS54748.1"/>
    <property type="molecule type" value="Genomic_DNA"/>
</dbReference>
<geneLocation type="plasmid" evidence="2">
    <name>pldw-31</name>
</geneLocation>
<evidence type="ECO:0000313" key="1">
    <source>
        <dbReference type="EMBL" id="QAS54748.1"/>
    </source>
</evidence>
<proteinExistence type="predicted"/>
<gene>
    <name evidence="1" type="ORF">HLI_21055</name>
</gene>
<organism evidence="1 2">
    <name type="scientific">Halobacillus litoralis</name>
    <dbReference type="NCBI Taxonomy" id="45668"/>
    <lineage>
        <taxon>Bacteria</taxon>
        <taxon>Bacillati</taxon>
        <taxon>Bacillota</taxon>
        <taxon>Bacilli</taxon>
        <taxon>Bacillales</taxon>
        <taxon>Bacillaceae</taxon>
        <taxon>Halobacillus</taxon>
    </lineage>
</organism>
<protein>
    <submittedName>
        <fullName evidence="1">Uncharacterized protein</fullName>
    </submittedName>
</protein>
<dbReference type="KEGG" id="hli:HLI_21055"/>
<reference evidence="1 2" key="1">
    <citation type="submission" date="2018-01" db="EMBL/GenBank/DDBJ databases">
        <title>The whole genome sequencing and assembly of Halobacillus litoralis ERB031 strain.</title>
        <authorList>
            <person name="Lee S.-J."/>
            <person name="Park M.-K."/>
            <person name="Kim J.-Y."/>
            <person name="Lee Y.-J."/>
            <person name="Yi H."/>
            <person name="Bahn Y.-S."/>
            <person name="Kim J.F."/>
            <person name="Lee D.-W."/>
        </authorList>
    </citation>
    <scope>NUCLEOTIDE SEQUENCE [LARGE SCALE GENOMIC DNA]</scope>
    <source>
        <strain evidence="1 2">ERB 031</strain>
        <plasmid evidence="2">pldw-31</plasmid>
    </source>
</reference>
<dbReference type="AlphaFoldDB" id="A0A410MJ89"/>